<comment type="caution">
    <text evidence="1">The sequence shown here is derived from an EMBL/GenBank/DDBJ whole genome shotgun (WGS) entry which is preliminary data.</text>
</comment>
<dbReference type="AlphaFoldDB" id="A0A1R3KKR5"/>
<keyword evidence="2" id="KW-1185">Reference proteome</keyword>
<accession>A0A1R3KKR5</accession>
<protein>
    <submittedName>
        <fullName evidence="1">Uncharacterized protein</fullName>
    </submittedName>
</protein>
<feature type="non-terminal residue" evidence="1">
    <location>
        <position position="25"/>
    </location>
</feature>
<proteinExistence type="predicted"/>
<gene>
    <name evidence="1" type="ORF">CCACVL1_01253</name>
</gene>
<evidence type="ECO:0000313" key="1">
    <source>
        <dbReference type="EMBL" id="OMP07672.1"/>
    </source>
</evidence>
<organism evidence="1 2">
    <name type="scientific">Corchorus capsularis</name>
    <name type="common">Jute</name>
    <dbReference type="NCBI Taxonomy" id="210143"/>
    <lineage>
        <taxon>Eukaryota</taxon>
        <taxon>Viridiplantae</taxon>
        <taxon>Streptophyta</taxon>
        <taxon>Embryophyta</taxon>
        <taxon>Tracheophyta</taxon>
        <taxon>Spermatophyta</taxon>
        <taxon>Magnoliopsida</taxon>
        <taxon>eudicotyledons</taxon>
        <taxon>Gunneridae</taxon>
        <taxon>Pentapetalae</taxon>
        <taxon>rosids</taxon>
        <taxon>malvids</taxon>
        <taxon>Malvales</taxon>
        <taxon>Malvaceae</taxon>
        <taxon>Grewioideae</taxon>
        <taxon>Apeibeae</taxon>
        <taxon>Corchorus</taxon>
    </lineage>
</organism>
<sequence length="25" mass="3024">MFISHKYPHPGFFGIHHSGYHNFHE</sequence>
<name>A0A1R3KKR5_COCAP</name>
<evidence type="ECO:0000313" key="2">
    <source>
        <dbReference type="Proteomes" id="UP000188268"/>
    </source>
</evidence>
<reference evidence="1 2" key="1">
    <citation type="submission" date="2013-09" db="EMBL/GenBank/DDBJ databases">
        <title>Corchorus capsularis genome sequencing.</title>
        <authorList>
            <person name="Alam M."/>
            <person name="Haque M.S."/>
            <person name="Islam M.S."/>
            <person name="Emdad E.M."/>
            <person name="Islam M.M."/>
            <person name="Ahmed B."/>
            <person name="Halim A."/>
            <person name="Hossen Q.M.M."/>
            <person name="Hossain M.Z."/>
            <person name="Ahmed R."/>
            <person name="Khan M.M."/>
            <person name="Islam R."/>
            <person name="Rashid M.M."/>
            <person name="Khan S.A."/>
            <person name="Rahman M.S."/>
            <person name="Alam M."/>
        </authorList>
    </citation>
    <scope>NUCLEOTIDE SEQUENCE [LARGE SCALE GENOMIC DNA]</scope>
    <source>
        <strain evidence="2">cv. CVL-1</strain>
        <tissue evidence="1">Whole seedling</tissue>
    </source>
</reference>
<dbReference type="Proteomes" id="UP000188268">
    <property type="component" value="Unassembled WGS sequence"/>
</dbReference>
<dbReference type="Gramene" id="OMP07672">
    <property type="protein sequence ID" value="OMP07672"/>
    <property type="gene ID" value="CCACVL1_01253"/>
</dbReference>
<dbReference type="EMBL" id="AWWV01004268">
    <property type="protein sequence ID" value="OMP07672.1"/>
    <property type="molecule type" value="Genomic_DNA"/>
</dbReference>